<keyword evidence="13" id="KW-0238">DNA-binding</keyword>
<name>A0A7M7M6Y4_VARDE</name>
<feature type="region of interest" description="Disordered" evidence="19">
    <location>
        <begin position="277"/>
        <end position="318"/>
    </location>
</feature>
<keyword evidence="10" id="KW-0863">Zinc-finger</keyword>
<dbReference type="KEGG" id="vde:111247461"/>
<evidence type="ECO:0000256" key="10">
    <source>
        <dbReference type="ARBA" id="ARBA00022771"/>
    </source>
</evidence>
<dbReference type="InterPro" id="IPR036616">
    <property type="entry name" value="Poly(ADP-ribose)pol_reg_dom_sf"/>
</dbReference>
<evidence type="ECO:0000259" key="20">
    <source>
        <dbReference type="PROSITE" id="PS51059"/>
    </source>
</evidence>
<proteinExistence type="inferred from homology"/>
<dbReference type="EnsemblMetazoa" id="XM_022798388">
    <property type="protein sequence ID" value="XP_022654123"/>
    <property type="gene ID" value="LOC111247461"/>
</dbReference>
<dbReference type="EnsemblMetazoa" id="XM_022798396">
    <property type="protein sequence ID" value="XP_022654131"/>
    <property type="gene ID" value="LOC111247461"/>
</dbReference>
<dbReference type="SUPFAM" id="SSF47587">
    <property type="entry name" value="Domain of poly(ADP-ribose) polymerase"/>
    <property type="match status" value="1"/>
</dbReference>
<sequence length="818" mass="93464">MNSQKSQPSHGKEMSTNASNLMAIEVYRPLTMRQWFQVDPLVNTVKDKTISGVRCEIAEAVALPDGHQVVWRISGVSQCAENARDLESARMNNVHQVNLGTLKVNPVKVTSVPNRIVTRTVINVLPLPLLDLERVDDQPQYKPRANPKYLKKGQSPCPSSTSKHESGIVKKDNFKKTIVANIKPADELKETEIVLRPPAHIADDTNTNQGSLGEDKCFVWVKKEPIYDDDETVDEQRFSTPATNVIVKQETVDQNNEDNGNNLKTICRRHRRNSNRLRESDDVATLSNRKRRPKREILRSEKRLKEEPIHATDPSTTRRSIDTECVDLQGQASIYVEKGDVYDVMLNQTNVEFNNNKYYLLQLAKANNRNQYYVWFRWGRVGKKGRNNLIPCADDLDKAKGIFKQKFFDKTCNEFDERHGFVKVKGKYDLVQVCADETDPQALKKEVEKITATQREEQPSCLDFDLKSFVELIFNVKKMEVVLKELKFDSQKTPLGNLTKHQIAAGYAALKVIEDCVTNGIRGTRLNQACNDFYTRIPHDFGMRVPPLIRSYEEIRQKVELLEALTDVQFAIELLRRKISADNMHIIDRHYISLGARLTKVSTAELRLINKYLQVTHAPTHNEYTMCIQDAFSISKPDEIKRFNSRIPNRMLLWHGSRLSNWASIISQGLRIAPPEAPVTGYMFGKGVYFADSSSKSANYCFPSRAHNEGILLLSEVALGEVNELYEANYEASELPIGKHSVKGMGYMVPRETSFIEIPSLDDKHPVTVPCGQLHDISNMKKRGSRNISYILNYNEYVVYDVSQIKMRYLLRIKFAFD</sequence>
<dbReference type="GO" id="GO:0008270">
    <property type="term" value="F:zinc ion binding"/>
    <property type="evidence" value="ECO:0007669"/>
    <property type="project" value="UniProtKB-KW"/>
</dbReference>
<feature type="domain" description="PARP catalytic" evidence="20">
    <location>
        <begin position="585"/>
        <end position="818"/>
    </location>
</feature>
<keyword evidence="6" id="KW-0548">Nucleotidyltransferase</keyword>
<comment type="catalytic activity">
    <reaction evidence="1">
        <text>L-aspartyl-[protein] + NAD(+) = 4-O-(ADP-D-ribosyl)-L-aspartyl-[protein] + nicotinamide</text>
        <dbReference type="Rhea" id="RHEA:54424"/>
        <dbReference type="Rhea" id="RHEA-COMP:9867"/>
        <dbReference type="Rhea" id="RHEA-COMP:13832"/>
        <dbReference type="ChEBI" id="CHEBI:17154"/>
        <dbReference type="ChEBI" id="CHEBI:29961"/>
        <dbReference type="ChEBI" id="CHEBI:57540"/>
        <dbReference type="ChEBI" id="CHEBI:138102"/>
    </reaction>
</comment>
<dbReference type="PANTHER" id="PTHR10459">
    <property type="entry name" value="DNA LIGASE"/>
    <property type="match status" value="1"/>
</dbReference>
<comment type="subcellular location">
    <subcellularLocation>
        <location evidence="3">Nucleus</location>
    </subcellularLocation>
</comment>
<evidence type="ECO:0000256" key="3">
    <source>
        <dbReference type="ARBA" id="ARBA00004123"/>
    </source>
</evidence>
<keyword evidence="14" id="KW-0539">Nucleus</keyword>
<dbReference type="GO" id="GO:1990404">
    <property type="term" value="F:NAD+-protein mono-ADP-ribosyltransferase activity"/>
    <property type="evidence" value="ECO:0007669"/>
    <property type="project" value="TreeGrafter"/>
</dbReference>
<reference evidence="23" key="1">
    <citation type="submission" date="2021-01" db="UniProtKB">
        <authorList>
            <consortium name="EnsemblMetazoa"/>
        </authorList>
    </citation>
    <scope>IDENTIFICATION</scope>
</reference>
<dbReference type="PANTHER" id="PTHR10459:SF60">
    <property type="entry name" value="POLY [ADP-RIBOSE] POLYMERASE 2"/>
    <property type="match status" value="1"/>
</dbReference>
<dbReference type="FunFam" id="3.90.228.10:FF:000002">
    <property type="entry name" value="Poly [ADP-ribose] polymerase"/>
    <property type="match status" value="1"/>
</dbReference>
<dbReference type="SMART" id="SM00773">
    <property type="entry name" value="WGR"/>
    <property type="match status" value="1"/>
</dbReference>
<evidence type="ECO:0000256" key="15">
    <source>
        <dbReference type="ARBA" id="ARBA00024347"/>
    </source>
</evidence>
<evidence type="ECO:0000259" key="22">
    <source>
        <dbReference type="PROSITE" id="PS51977"/>
    </source>
</evidence>
<dbReference type="GO" id="GO:0003677">
    <property type="term" value="F:DNA binding"/>
    <property type="evidence" value="ECO:0007669"/>
    <property type="project" value="UniProtKB-KW"/>
</dbReference>
<dbReference type="GeneID" id="111247461"/>
<dbReference type="Proteomes" id="UP000594260">
    <property type="component" value="Unplaced"/>
</dbReference>
<evidence type="ECO:0000256" key="11">
    <source>
        <dbReference type="ARBA" id="ARBA00022833"/>
    </source>
</evidence>
<evidence type="ECO:0000313" key="24">
    <source>
        <dbReference type="Proteomes" id="UP000594260"/>
    </source>
</evidence>
<dbReference type="InterPro" id="IPR036930">
    <property type="entry name" value="WGR_dom_sf"/>
</dbReference>
<dbReference type="RefSeq" id="XP_022654131.1">
    <property type="nucleotide sequence ID" value="XM_022798396.1"/>
</dbReference>
<dbReference type="Gene3D" id="3.90.228.10">
    <property type="match status" value="1"/>
</dbReference>
<dbReference type="InterPro" id="IPR008893">
    <property type="entry name" value="WGR_domain"/>
</dbReference>
<protein>
    <recommendedName>
        <fullName evidence="17 18">Poly [ADP-ribose] polymerase</fullName>
        <shortName evidence="18">PARP</shortName>
        <ecNumber evidence="18">2.4.2.-</ecNumber>
    </recommendedName>
</protein>
<dbReference type="PROSITE" id="PS51059">
    <property type="entry name" value="PARP_CATALYTIC"/>
    <property type="match status" value="1"/>
</dbReference>
<dbReference type="GO" id="GO:0005730">
    <property type="term" value="C:nucleolus"/>
    <property type="evidence" value="ECO:0007669"/>
    <property type="project" value="TreeGrafter"/>
</dbReference>
<dbReference type="Gene3D" id="1.20.142.10">
    <property type="entry name" value="Poly(ADP-ribose) polymerase, regulatory domain"/>
    <property type="match status" value="1"/>
</dbReference>
<dbReference type="GO" id="GO:0006302">
    <property type="term" value="P:double-strand break repair"/>
    <property type="evidence" value="ECO:0007669"/>
    <property type="project" value="TreeGrafter"/>
</dbReference>
<dbReference type="Pfam" id="PF00644">
    <property type="entry name" value="PARP"/>
    <property type="match status" value="1"/>
</dbReference>
<dbReference type="SUPFAM" id="SSF142921">
    <property type="entry name" value="WGR domain-like"/>
    <property type="match status" value="1"/>
</dbReference>
<evidence type="ECO:0000256" key="4">
    <source>
        <dbReference type="ARBA" id="ARBA00022676"/>
    </source>
</evidence>
<comment type="similarity">
    <text evidence="15">Belongs to the ARTD/PARP family.</text>
</comment>
<evidence type="ECO:0000256" key="7">
    <source>
        <dbReference type="ARBA" id="ARBA00022723"/>
    </source>
</evidence>
<dbReference type="FunFam" id="1.20.142.10:FF:000001">
    <property type="entry name" value="Poly [ADP-ribose] polymerase"/>
    <property type="match status" value="1"/>
</dbReference>
<organism evidence="23 24">
    <name type="scientific">Varroa destructor</name>
    <name type="common">Honeybee mite</name>
    <dbReference type="NCBI Taxonomy" id="109461"/>
    <lineage>
        <taxon>Eukaryota</taxon>
        <taxon>Metazoa</taxon>
        <taxon>Ecdysozoa</taxon>
        <taxon>Arthropoda</taxon>
        <taxon>Chelicerata</taxon>
        <taxon>Arachnida</taxon>
        <taxon>Acari</taxon>
        <taxon>Parasitiformes</taxon>
        <taxon>Mesostigmata</taxon>
        <taxon>Gamasina</taxon>
        <taxon>Dermanyssoidea</taxon>
        <taxon>Varroidae</taxon>
        <taxon>Varroa</taxon>
    </lineage>
</organism>
<evidence type="ECO:0000256" key="6">
    <source>
        <dbReference type="ARBA" id="ARBA00022695"/>
    </source>
</evidence>
<feature type="domain" description="WGR" evidence="22">
    <location>
        <begin position="331"/>
        <end position="428"/>
    </location>
</feature>
<dbReference type="Pfam" id="PF05406">
    <property type="entry name" value="WGR"/>
    <property type="match status" value="1"/>
</dbReference>
<dbReference type="FunFam" id="2.20.140.10:FF:000001">
    <property type="entry name" value="Poly [ADP-ribose] polymerase"/>
    <property type="match status" value="1"/>
</dbReference>
<dbReference type="RefSeq" id="XP_022654123.1">
    <property type="nucleotide sequence ID" value="XM_022798388.1"/>
</dbReference>
<dbReference type="AlphaFoldDB" id="A0A7M7M6Y4"/>
<evidence type="ECO:0000256" key="2">
    <source>
        <dbReference type="ARBA" id="ARBA00000459"/>
    </source>
</evidence>
<evidence type="ECO:0000256" key="8">
    <source>
        <dbReference type="ARBA" id="ARBA00022737"/>
    </source>
</evidence>
<accession>A0A7M7M6Y4</accession>
<dbReference type="GO" id="GO:0016779">
    <property type="term" value="F:nucleotidyltransferase activity"/>
    <property type="evidence" value="ECO:0007669"/>
    <property type="project" value="UniProtKB-KW"/>
</dbReference>
<keyword evidence="5 18" id="KW-0808">Transferase</keyword>
<keyword evidence="7" id="KW-0479">Metal-binding</keyword>
<evidence type="ECO:0000256" key="1">
    <source>
        <dbReference type="ARBA" id="ARBA00000438"/>
    </source>
</evidence>
<dbReference type="GO" id="GO:0070212">
    <property type="term" value="P:protein poly-ADP-ribosylation"/>
    <property type="evidence" value="ECO:0007669"/>
    <property type="project" value="TreeGrafter"/>
</dbReference>
<dbReference type="PROSITE" id="PS51060">
    <property type="entry name" value="PARP_ALPHA_HD"/>
    <property type="match status" value="1"/>
</dbReference>
<keyword evidence="9" id="KW-0013">ADP-ribosylation</keyword>
<evidence type="ECO:0000313" key="23">
    <source>
        <dbReference type="EnsemblMetazoa" id="XP_022654131"/>
    </source>
</evidence>
<evidence type="ECO:0000256" key="16">
    <source>
        <dbReference type="ARBA" id="ARBA00033987"/>
    </source>
</evidence>
<dbReference type="CDD" id="cd01437">
    <property type="entry name" value="parp_like"/>
    <property type="match status" value="1"/>
</dbReference>
<keyword evidence="4 18" id="KW-0328">Glycosyltransferase</keyword>
<evidence type="ECO:0000256" key="18">
    <source>
        <dbReference type="RuleBase" id="RU362114"/>
    </source>
</evidence>
<evidence type="ECO:0000256" key="13">
    <source>
        <dbReference type="ARBA" id="ARBA00023125"/>
    </source>
</evidence>
<feature type="compositionally biased region" description="Basic and acidic residues" evidence="19">
    <location>
        <begin position="295"/>
        <end position="310"/>
    </location>
</feature>
<dbReference type="EC" id="2.4.2.-" evidence="18"/>
<dbReference type="CDD" id="cd08003">
    <property type="entry name" value="WGR_PARP2_like"/>
    <property type="match status" value="1"/>
</dbReference>
<evidence type="ECO:0000256" key="17">
    <source>
        <dbReference type="ARBA" id="ARBA00071874"/>
    </source>
</evidence>
<dbReference type="InterPro" id="IPR004102">
    <property type="entry name" value="Poly(ADP-ribose)pol_reg_dom"/>
</dbReference>
<dbReference type="GO" id="GO:0003950">
    <property type="term" value="F:NAD+ poly-ADP-ribosyltransferase activity"/>
    <property type="evidence" value="ECO:0007669"/>
    <property type="project" value="UniProtKB-UniRule"/>
</dbReference>
<evidence type="ECO:0000256" key="12">
    <source>
        <dbReference type="ARBA" id="ARBA00023027"/>
    </source>
</evidence>
<evidence type="ECO:0000256" key="14">
    <source>
        <dbReference type="ARBA" id="ARBA00023242"/>
    </source>
</evidence>
<comment type="catalytic activity">
    <reaction evidence="16">
        <text>NAD(+) + (ADP-D-ribosyl)n-acceptor = nicotinamide + (ADP-D-ribosyl)n+1-acceptor + H(+).</text>
        <dbReference type="EC" id="2.4.2.30"/>
    </reaction>
</comment>
<evidence type="ECO:0000256" key="5">
    <source>
        <dbReference type="ARBA" id="ARBA00022679"/>
    </source>
</evidence>
<evidence type="ECO:0000259" key="21">
    <source>
        <dbReference type="PROSITE" id="PS51060"/>
    </source>
</evidence>
<dbReference type="InterPro" id="IPR012317">
    <property type="entry name" value="Poly(ADP-ribose)pol_cat_dom"/>
</dbReference>
<dbReference type="OrthoDB" id="429950at2759"/>
<feature type="region of interest" description="Disordered" evidence="19">
    <location>
        <begin position="138"/>
        <end position="167"/>
    </location>
</feature>
<keyword evidence="24" id="KW-1185">Reference proteome</keyword>
<keyword evidence="8" id="KW-0677">Repeat</keyword>
<dbReference type="InParanoid" id="A0A7M7M6Y4"/>
<keyword evidence="11" id="KW-0862">Zinc</keyword>
<comment type="catalytic activity">
    <reaction evidence="2">
        <text>L-glutamyl-[protein] + NAD(+) = 5-O-(ADP-D-ribosyl)-L-glutamyl-[protein] + nicotinamide</text>
        <dbReference type="Rhea" id="RHEA:58224"/>
        <dbReference type="Rhea" id="RHEA-COMP:10208"/>
        <dbReference type="Rhea" id="RHEA-COMP:15089"/>
        <dbReference type="ChEBI" id="CHEBI:17154"/>
        <dbReference type="ChEBI" id="CHEBI:29973"/>
        <dbReference type="ChEBI" id="CHEBI:57540"/>
        <dbReference type="ChEBI" id="CHEBI:142540"/>
    </reaction>
</comment>
<dbReference type="SUPFAM" id="SSF56399">
    <property type="entry name" value="ADP-ribosylation"/>
    <property type="match status" value="1"/>
</dbReference>
<dbReference type="InterPro" id="IPR050800">
    <property type="entry name" value="ARTD/PARP"/>
</dbReference>
<feature type="domain" description="PARP alpha-helical" evidence="21">
    <location>
        <begin position="459"/>
        <end position="576"/>
    </location>
</feature>
<dbReference type="PROSITE" id="PS51977">
    <property type="entry name" value="WGR"/>
    <property type="match status" value="1"/>
</dbReference>
<keyword evidence="12 18" id="KW-0520">NAD</keyword>
<evidence type="ECO:0000256" key="19">
    <source>
        <dbReference type="SAM" id="MobiDB-lite"/>
    </source>
</evidence>
<dbReference type="Pfam" id="PF02877">
    <property type="entry name" value="PARP_reg"/>
    <property type="match status" value="1"/>
</dbReference>
<evidence type="ECO:0000256" key="9">
    <source>
        <dbReference type="ARBA" id="ARBA00022765"/>
    </source>
</evidence>